<dbReference type="HOGENOM" id="CLU_3105642_0_0_1"/>
<keyword evidence="2" id="KW-1185">Reference proteome</keyword>
<reference evidence="2" key="1">
    <citation type="journal article" date="2002" name="Science">
        <title>The draft genome of Ciona intestinalis: insights into chordate and vertebrate origins.</title>
        <authorList>
            <person name="Dehal P."/>
            <person name="Satou Y."/>
            <person name="Campbell R.K."/>
            <person name="Chapman J."/>
            <person name="Degnan B."/>
            <person name="De Tomaso A."/>
            <person name="Davidson B."/>
            <person name="Di Gregorio A."/>
            <person name="Gelpke M."/>
            <person name="Goodstein D.M."/>
            <person name="Harafuji N."/>
            <person name="Hastings K.E."/>
            <person name="Ho I."/>
            <person name="Hotta K."/>
            <person name="Huang W."/>
            <person name="Kawashima T."/>
            <person name="Lemaire P."/>
            <person name="Martinez D."/>
            <person name="Meinertzhagen I.A."/>
            <person name="Necula S."/>
            <person name="Nonaka M."/>
            <person name="Putnam N."/>
            <person name="Rash S."/>
            <person name="Saiga H."/>
            <person name="Satake M."/>
            <person name="Terry A."/>
            <person name="Yamada L."/>
            <person name="Wang H.G."/>
            <person name="Awazu S."/>
            <person name="Azumi K."/>
            <person name="Boore J."/>
            <person name="Branno M."/>
            <person name="Chin-Bow S."/>
            <person name="DeSantis R."/>
            <person name="Doyle S."/>
            <person name="Francino P."/>
            <person name="Keys D.N."/>
            <person name="Haga S."/>
            <person name="Hayashi H."/>
            <person name="Hino K."/>
            <person name="Imai K.S."/>
            <person name="Inaba K."/>
            <person name="Kano S."/>
            <person name="Kobayashi K."/>
            <person name="Kobayashi M."/>
            <person name="Lee B.I."/>
            <person name="Makabe K.W."/>
            <person name="Manohar C."/>
            <person name="Matassi G."/>
            <person name="Medina M."/>
            <person name="Mochizuki Y."/>
            <person name="Mount S."/>
            <person name="Morishita T."/>
            <person name="Miura S."/>
            <person name="Nakayama A."/>
            <person name="Nishizaka S."/>
            <person name="Nomoto H."/>
            <person name="Ohta F."/>
            <person name="Oishi K."/>
            <person name="Rigoutsos I."/>
            <person name="Sano M."/>
            <person name="Sasaki A."/>
            <person name="Sasakura Y."/>
            <person name="Shoguchi E."/>
            <person name="Shin-i T."/>
            <person name="Spagnuolo A."/>
            <person name="Stainier D."/>
            <person name="Suzuki M.M."/>
            <person name="Tassy O."/>
            <person name="Takatori N."/>
            <person name="Tokuoka M."/>
            <person name="Yagi K."/>
            <person name="Yoshizaki F."/>
            <person name="Wada S."/>
            <person name="Zhang C."/>
            <person name="Hyatt P.D."/>
            <person name="Larimer F."/>
            <person name="Detter C."/>
            <person name="Doggett N."/>
            <person name="Glavina T."/>
            <person name="Hawkins T."/>
            <person name="Richardson P."/>
            <person name="Lucas S."/>
            <person name="Kohara Y."/>
            <person name="Levine M."/>
            <person name="Satoh N."/>
            <person name="Rokhsar D.S."/>
        </authorList>
    </citation>
    <scope>NUCLEOTIDE SEQUENCE [LARGE SCALE GENOMIC DNA]</scope>
</reference>
<sequence>MWIPLSDLRTIIGDIFGSGHWLSTYNLYFNSVRTSTVFSSAMAKFCPIQFL</sequence>
<protein>
    <submittedName>
        <fullName evidence="1">Uncharacterized protein</fullName>
    </submittedName>
</protein>
<proteinExistence type="predicted"/>
<organism evidence="1 2">
    <name type="scientific">Ciona intestinalis</name>
    <name type="common">Transparent sea squirt</name>
    <name type="synonym">Ascidia intestinalis</name>
    <dbReference type="NCBI Taxonomy" id="7719"/>
    <lineage>
        <taxon>Eukaryota</taxon>
        <taxon>Metazoa</taxon>
        <taxon>Chordata</taxon>
        <taxon>Tunicata</taxon>
        <taxon>Ascidiacea</taxon>
        <taxon>Phlebobranchia</taxon>
        <taxon>Cionidae</taxon>
        <taxon>Ciona</taxon>
    </lineage>
</organism>
<dbReference type="Ensembl" id="ENSCINT00000033024.1">
    <property type="protein sequence ID" value="ENSCINP00000034375.1"/>
    <property type="gene ID" value="ENSCING00000019212.1"/>
</dbReference>
<dbReference type="Proteomes" id="UP000008144">
    <property type="component" value="Unassembled WGS sequence"/>
</dbReference>
<name>H2XXJ1_CIOIN</name>
<dbReference type="AlphaFoldDB" id="H2XXJ1"/>
<reference evidence="1" key="2">
    <citation type="submission" date="2025-08" db="UniProtKB">
        <authorList>
            <consortium name="Ensembl"/>
        </authorList>
    </citation>
    <scope>IDENTIFICATION</scope>
</reference>
<dbReference type="InParanoid" id="H2XXJ1"/>
<accession>H2XXJ1</accession>
<evidence type="ECO:0000313" key="2">
    <source>
        <dbReference type="Proteomes" id="UP000008144"/>
    </source>
</evidence>
<evidence type="ECO:0000313" key="1">
    <source>
        <dbReference type="Ensembl" id="ENSCINP00000034375.1"/>
    </source>
</evidence>
<reference evidence="1" key="3">
    <citation type="submission" date="2025-09" db="UniProtKB">
        <authorList>
            <consortium name="Ensembl"/>
        </authorList>
    </citation>
    <scope>IDENTIFICATION</scope>
</reference>